<dbReference type="SMART" id="SM00066">
    <property type="entry name" value="GAL4"/>
    <property type="match status" value="1"/>
</dbReference>
<dbReference type="Pfam" id="PF00172">
    <property type="entry name" value="Zn_clus"/>
    <property type="match status" value="1"/>
</dbReference>
<evidence type="ECO:0000313" key="8">
    <source>
        <dbReference type="Proteomes" id="UP000250043"/>
    </source>
</evidence>
<dbReference type="CDD" id="cd00067">
    <property type="entry name" value="GAL4"/>
    <property type="match status" value="1"/>
</dbReference>
<dbReference type="SMART" id="SM00906">
    <property type="entry name" value="Fungal_trans"/>
    <property type="match status" value="1"/>
</dbReference>
<keyword evidence="5" id="KW-0539">Nucleus</keyword>
<organism evidence="7 8">
    <name type="scientific">Obba rivulosa</name>
    <dbReference type="NCBI Taxonomy" id="1052685"/>
    <lineage>
        <taxon>Eukaryota</taxon>
        <taxon>Fungi</taxon>
        <taxon>Dikarya</taxon>
        <taxon>Basidiomycota</taxon>
        <taxon>Agaricomycotina</taxon>
        <taxon>Agaricomycetes</taxon>
        <taxon>Polyporales</taxon>
        <taxon>Gelatoporiaceae</taxon>
        <taxon>Obba</taxon>
    </lineage>
</organism>
<dbReference type="OrthoDB" id="2123952at2759"/>
<evidence type="ECO:0000256" key="2">
    <source>
        <dbReference type="ARBA" id="ARBA00022723"/>
    </source>
</evidence>
<evidence type="ECO:0000256" key="4">
    <source>
        <dbReference type="ARBA" id="ARBA00023163"/>
    </source>
</evidence>
<keyword evidence="3" id="KW-0805">Transcription regulation</keyword>
<evidence type="ECO:0000256" key="1">
    <source>
        <dbReference type="ARBA" id="ARBA00004123"/>
    </source>
</evidence>
<dbReference type="GO" id="GO:0000981">
    <property type="term" value="F:DNA-binding transcription factor activity, RNA polymerase II-specific"/>
    <property type="evidence" value="ECO:0007669"/>
    <property type="project" value="InterPro"/>
</dbReference>
<dbReference type="InterPro" id="IPR050815">
    <property type="entry name" value="TF_fung"/>
</dbReference>
<dbReference type="GO" id="GO:0005634">
    <property type="term" value="C:nucleus"/>
    <property type="evidence" value="ECO:0007669"/>
    <property type="project" value="UniProtKB-SubCell"/>
</dbReference>
<sequence length="612" mass="67922">MKDLKTASPLQRGMACLSCRKRKMKCDGVRPTCTQCTKSSRSTTCQYVEKKQTSRTELLQHKVAKLEARLRELEAEQGEIIPTAAPVASASNSPGGTLENIRDSVLLNDAWEQSLFSSHASGSSAGSSSYSAFDPSSHQSAWPNSFLNAPLSTDELLSDYPHVAGPATQAHASANWWEDPHTFCDNKQMLLDIFFMHKHQCCFDVHQGRFQTSLYLPSSDRPHPALLDAMYLLACHFSRSPRLSELQPHFLRRALQGISDALQQSDRIINVLQASCLIGVYFYCHGRVLEGYYHSSIAARLAVGMGLHQVRSEDWFKLQMALAGYAPELSASVKASISAPPHLDAIDYAERVAAFWQVFMVDRAWAVATGLPSALPDDDNPRAQIETVWPMPISSDTSTFTDGATLRSLYKEGPPIQPPAVSTVTLRAKAVVLYERTFRMSTSNVRWDEFRSLELSIAQFTANLPFVNRQSRQGSPPNSDVDFFNIYALIFAATIHLHRGLTESSPASYEKCLVAVNSMTSAVRELNDSDYDFLDPIISTCWRTAADVYIRMLSSPQTQTLQCAVDVINQELDVLVIAMNRLGLLFPVASMSRGSIQISSKTLIIVCRHPRV</sequence>
<dbReference type="PROSITE" id="PS00463">
    <property type="entry name" value="ZN2_CY6_FUNGAL_1"/>
    <property type="match status" value="1"/>
</dbReference>
<evidence type="ECO:0000256" key="5">
    <source>
        <dbReference type="ARBA" id="ARBA00023242"/>
    </source>
</evidence>
<dbReference type="CDD" id="cd14725">
    <property type="entry name" value="ZIP_Gal4-like_2"/>
    <property type="match status" value="1"/>
</dbReference>
<proteinExistence type="predicted"/>
<protein>
    <recommendedName>
        <fullName evidence="6">Zn(2)-C6 fungal-type domain-containing protein</fullName>
    </recommendedName>
</protein>
<keyword evidence="2" id="KW-0479">Metal-binding</keyword>
<comment type="subcellular location">
    <subcellularLocation>
        <location evidence="1">Nucleus</location>
    </subcellularLocation>
</comment>
<dbReference type="InterPro" id="IPR001138">
    <property type="entry name" value="Zn2Cys6_DnaBD"/>
</dbReference>
<dbReference type="PANTHER" id="PTHR47338:SF29">
    <property type="entry name" value="ZN(2)-C6 FUNGAL-TYPE DOMAIN-CONTAINING PROTEIN"/>
    <property type="match status" value="1"/>
</dbReference>
<dbReference type="PANTHER" id="PTHR47338">
    <property type="entry name" value="ZN(II)2CYS6 TRANSCRIPTION FACTOR (EUROFUNG)-RELATED"/>
    <property type="match status" value="1"/>
</dbReference>
<dbReference type="GO" id="GO:0003677">
    <property type="term" value="F:DNA binding"/>
    <property type="evidence" value="ECO:0007669"/>
    <property type="project" value="InterPro"/>
</dbReference>
<dbReference type="Gene3D" id="4.10.240.10">
    <property type="entry name" value="Zn(2)-C6 fungal-type DNA-binding domain"/>
    <property type="match status" value="1"/>
</dbReference>
<dbReference type="SUPFAM" id="SSF57701">
    <property type="entry name" value="Zn2/Cys6 DNA-binding domain"/>
    <property type="match status" value="1"/>
</dbReference>
<evidence type="ECO:0000256" key="3">
    <source>
        <dbReference type="ARBA" id="ARBA00023015"/>
    </source>
</evidence>
<feature type="domain" description="Zn(2)-C6 fungal-type" evidence="6">
    <location>
        <begin position="15"/>
        <end position="47"/>
    </location>
</feature>
<keyword evidence="8" id="KW-1185">Reference proteome</keyword>
<dbReference type="AlphaFoldDB" id="A0A8E2ATH1"/>
<keyword evidence="4" id="KW-0804">Transcription</keyword>
<dbReference type="Pfam" id="PF04082">
    <property type="entry name" value="Fungal_trans"/>
    <property type="match status" value="1"/>
</dbReference>
<evidence type="ECO:0000313" key="7">
    <source>
        <dbReference type="EMBL" id="OCH90663.1"/>
    </source>
</evidence>
<accession>A0A8E2ATH1</accession>
<dbReference type="GO" id="GO:0006351">
    <property type="term" value="P:DNA-templated transcription"/>
    <property type="evidence" value="ECO:0007669"/>
    <property type="project" value="InterPro"/>
</dbReference>
<dbReference type="GO" id="GO:0008270">
    <property type="term" value="F:zinc ion binding"/>
    <property type="evidence" value="ECO:0007669"/>
    <property type="project" value="InterPro"/>
</dbReference>
<gene>
    <name evidence="7" type="ORF">OBBRIDRAFT_730443</name>
</gene>
<dbReference type="PROSITE" id="PS50048">
    <property type="entry name" value="ZN2_CY6_FUNGAL_2"/>
    <property type="match status" value="1"/>
</dbReference>
<dbReference type="EMBL" id="KV722400">
    <property type="protein sequence ID" value="OCH90663.1"/>
    <property type="molecule type" value="Genomic_DNA"/>
</dbReference>
<dbReference type="Proteomes" id="UP000250043">
    <property type="component" value="Unassembled WGS sequence"/>
</dbReference>
<dbReference type="InterPro" id="IPR007219">
    <property type="entry name" value="XnlR_reg_dom"/>
</dbReference>
<evidence type="ECO:0000259" key="6">
    <source>
        <dbReference type="PROSITE" id="PS50048"/>
    </source>
</evidence>
<dbReference type="CDD" id="cd12148">
    <property type="entry name" value="fungal_TF_MHR"/>
    <property type="match status" value="1"/>
</dbReference>
<dbReference type="InterPro" id="IPR036864">
    <property type="entry name" value="Zn2-C6_fun-type_DNA-bd_sf"/>
</dbReference>
<name>A0A8E2ATH1_9APHY</name>
<reference evidence="7 8" key="1">
    <citation type="submission" date="2016-07" db="EMBL/GenBank/DDBJ databases">
        <title>Draft genome of the white-rot fungus Obba rivulosa 3A-2.</title>
        <authorList>
            <consortium name="DOE Joint Genome Institute"/>
            <person name="Miettinen O."/>
            <person name="Riley R."/>
            <person name="Acob R."/>
            <person name="Barry K."/>
            <person name="Cullen D."/>
            <person name="De Vries R."/>
            <person name="Hainaut M."/>
            <person name="Hatakka A."/>
            <person name="Henrissat B."/>
            <person name="Hilden K."/>
            <person name="Kuo R."/>
            <person name="Labutti K."/>
            <person name="Lipzen A."/>
            <person name="Makela M.R."/>
            <person name="Sandor L."/>
            <person name="Spatafora J.W."/>
            <person name="Grigoriev I.V."/>
            <person name="Hibbett D.S."/>
        </authorList>
    </citation>
    <scope>NUCLEOTIDE SEQUENCE [LARGE SCALE GENOMIC DNA]</scope>
    <source>
        <strain evidence="7 8">3A-2</strain>
    </source>
</reference>